<comment type="catalytic activity">
    <reaction evidence="7">
        <text>[thioredoxin]-disulfide + L-methionine + H2O = L-methionine (S)-S-oxide + [thioredoxin]-dithiol</text>
        <dbReference type="Rhea" id="RHEA:19993"/>
        <dbReference type="Rhea" id="RHEA-COMP:10698"/>
        <dbReference type="Rhea" id="RHEA-COMP:10700"/>
        <dbReference type="ChEBI" id="CHEBI:15377"/>
        <dbReference type="ChEBI" id="CHEBI:29950"/>
        <dbReference type="ChEBI" id="CHEBI:50058"/>
        <dbReference type="ChEBI" id="CHEBI:57844"/>
        <dbReference type="ChEBI" id="CHEBI:58772"/>
        <dbReference type="EC" id="1.8.4.11"/>
    </reaction>
</comment>
<keyword evidence="3" id="KW-0560">Oxidoreductase</keyword>
<protein>
    <recommendedName>
        <fullName evidence="2">peptide-methionine (S)-S-oxide reductase</fullName>
        <ecNumber evidence="2">1.8.4.11</ecNumber>
    </recommendedName>
    <alternativeName>
        <fullName evidence="5">Peptide-methionine (S)-S-oxide reductase</fullName>
    </alternativeName>
    <alternativeName>
        <fullName evidence="4">Protein-methionine-S-oxide reductase</fullName>
    </alternativeName>
</protein>
<dbReference type="InterPro" id="IPR002569">
    <property type="entry name" value="Met_Sox_Rdtase_MsrA_dom"/>
</dbReference>
<proteinExistence type="inferred from homology"/>
<dbReference type="STRING" id="946362.F2UJV2"/>
<sequence>MLTHLIRRHCLSPRLFSTTFTAARAVSMFAACRQPAMVSKDKALPGRDEEMKISDKHFVLGNPMKPPFPDNMEQVVVATGCFWGTERLFYKRLPGVYTTAVGYINGFTKNPTYKEVCTGRTGHTEAVLVVFDPAKASFADLLKIFWESHNPTHGFRQGPDVGTQYRSGIYCTTDKQMRLAEASKKAYQAKLDGKAITTEIVACPTFYYAEDYHQQYLDKPGNRQYCGAAPTGEALPPPLEWDLSDEDKASTSTNPDVWSKVWAGCVFGE</sequence>
<dbReference type="FunCoup" id="F2UJV2">
    <property type="interactions" value="802"/>
</dbReference>
<dbReference type="GO" id="GO:0008113">
    <property type="term" value="F:peptide-methionine (S)-S-oxide reductase activity"/>
    <property type="evidence" value="ECO:0007669"/>
    <property type="project" value="UniProtKB-EC"/>
</dbReference>
<organism evidence="10">
    <name type="scientific">Salpingoeca rosetta (strain ATCC 50818 / BSB-021)</name>
    <dbReference type="NCBI Taxonomy" id="946362"/>
    <lineage>
        <taxon>Eukaryota</taxon>
        <taxon>Choanoflagellata</taxon>
        <taxon>Craspedida</taxon>
        <taxon>Salpingoecidae</taxon>
        <taxon>Salpingoeca</taxon>
    </lineage>
</organism>
<evidence type="ECO:0000259" key="8">
    <source>
        <dbReference type="Pfam" id="PF01625"/>
    </source>
</evidence>
<dbReference type="InterPro" id="IPR050162">
    <property type="entry name" value="MsrA_MetSO_reductase"/>
</dbReference>
<dbReference type="AlphaFoldDB" id="F2UJV2"/>
<dbReference type="RefSeq" id="XP_004990745.1">
    <property type="nucleotide sequence ID" value="XM_004990688.1"/>
</dbReference>
<dbReference type="InterPro" id="IPR036509">
    <property type="entry name" value="Met_Sox_Rdtase_MsrA_sf"/>
</dbReference>
<evidence type="ECO:0000313" key="9">
    <source>
        <dbReference type="EMBL" id="EGD77401.1"/>
    </source>
</evidence>
<dbReference type="GO" id="GO:0034599">
    <property type="term" value="P:cellular response to oxidative stress"/>
    <property type="evidence" value="ECO:0007669"/>
    <property type="project" value="TreeGrafter"/>
</dbReference>
<evidence type="ECO:0000256" key="4">
    <source>
        <dbReference type="ARBA" id="ARBA00030273"/>
    </source>
</evidence>
<evidence type="ECO:0000256" key="5">
    <source>
        <dbReference type="ARBA" id="ARBA00030643"/>
    </source>
</evidence>
<reference evidence="9" key="1">
    <citation type="submission" date="2009-08" db="EMBL/GenBank/DDBJ databases">
        <title>Annotation of Salpingoeca rosetta.</title>
        <authorList>
            <consortium name="The Broad Institute Genome Sequencing Platform"/>
            <person name="Russ C."/>
            <person name="Cuomo C."/>
            <person name="Burger G."/>
            <person name="Gray M.W."/>
            <person name="Holland P.W.H."/>
            <person name="King N."/>
            <person name="Lang F.B.F."/>
            <person name="Roger A.J."/>
            <person name="Ruiz-Trillo I."/>
            <person name="Young S.K."/>
            <person name="Zeng Q."/>
            <person name="Gargeya S."/>
            <person name="Alvarado L."/>
            <person name="Berlin A."/>
            <person name="Chapman S.B."/>
            <person name="Chen Z."/>
            <person name="Freedman E."/>
            <person name="Gellesch M."/>
            <person name="Goldberg J."/>
            <person name="Griggs A."/>
            <person name="Gujja S."/>
            <person name="Heilman E."/>
            <person name="Heiman D."/>
            <person name="Howarth C."/>
            <person name="Mehta T."/>
            <person name="Neiman D."/>
            <person name="Pearson M."/>
            <person name="Roberts A."/>
            <person name="Saif S."/>
            <person name="Shea T."/>
            <person name="Shenoy N."/>
            <person name="Sisk P."/>
            <person name="Stolte C."/>
            <person name="Sykes S."/>
            <person name="White J."/>
            <person name="Yandava C."/>
            <person name="Haas B."/>
            <person name="Nusbaum C."/>
            <person name="Birren B."/>
        </authorList>
    </citation>
    <scope>NUCLEOTIDE SEQUENCE [LARGE SCALE GENOMIC DNA]</scope>
    <source>
        <strain evidence="9">ATCC 50818</strain>
    </source>
</reference>
<dbReference type="InParanoid" id="F2UJV2"/>
<evidence type="ECO:0000256" key="1">
    <source>
        <dbReference type="ARBA" id="ARBA00005591"/>
    </source>
</evidence>
<dbReference type="Pfam" id="PF01625">
    <property type="entry name" value="PMSR"/>
    <property type="match status" value="1"/>
</dbReference>
<dbReference type="Gene3D" id="3.30.1060.10">
    <property type="entry name" value="Peptide methionine sulphoxide reductase MsrA"/>
    <property type="match status" value="1"/>
</dbReference>
<evidence type="ECO:0000256" key="6">
    <source>
        <dbReference type="ARBA" id="ARBA00047806"/>
    </source>
</evidence>
<dbReference type="KEGG" id="sre:PTSG_08497"/>
<evidence type="ECO:0000256" key="7">
    <source>
        <dbReference type="ARBA" id="ARBA00048782"/>
    </source>
</evidence>
<dbReference type="PANTHER" id="PTHR42799:SF2">
    <property type="entry name" value="MITOCHONDRIAL PEPTIDE METHIONINE SULFOXIDE REDUCTASE"/>
    <property type="match status" value="1"/>
</dbReference>
<dbReference type="EC" id="1.8.4.11" evidence="2"/>
<dbReference type="GO" id="GO:0005737">
    <property type="term" value="C:cytoplasm"/>
    <property type="evidence" value="ECO:0007669"/>
    <property type="project" value="TreeGrafter"/>
</dbReference>
<dbReference type="eggNOG" id="KOG1635">
    <property type="taxonomic scope" value="Eukaryota"/>
</dbReference>
<comment type="similarity">
    <text evidence="1">Belongs to the MsrA Met sulfoxide reductase family.</text>
</comment>
<gene>
    <name evidence="9" type="ORF">PTSG_08497</name>
</gene>
<keyword evidence="10" id="KW-1185">Reference proteome</keyword>
<dbReference type="OMA" id="TEKMFWR"/>
<evidence type="ECO:0000313" key="10">
    <source>
        <dbReference type="Proteomes" id="UP000007799"/>
    </source>
</evidence>
<accession>F2UJV2</accession>
<dbReference type="EMBL" id="GL832977">
    <property type="protein sequence ID" value="EGD77401.1"/>
    <property type="molecule type" value="Genomic_DNA"/>
</dbReference>
<dbReference type="HAMAP" id="MF_01401">
    <property type="entry name" value="MsrA"/>
    <property type="match status" value="1"/>
</dbReference>
<dbReference type="GeneID" id="16071303"/>
<dbReference type="OrthoDB" id="77405at2759"/>
<feature type="domain" description="Peptide methionine sulphoxide reductase MsrA" evidence="8">
    <location>
        <begin position="75"/>
        <end position="226"/>
    </location>
</feature>
<name>F2UJV2_SALR5</name>
<comment type="catalytic activity">
    <reaction evidence="6">
        <text>L-methionyl-[protein] + [thioredoxin]-disulfide + H2O = L-methionyl-(S)-S-oxide-[protein] + [thioredoxin]-dithiol</text>
        <dbReference type="Rhea" id="RHEA:14217"/>
        <dbReference type="Rhea" id="RHEA-COMP:10698"/>
        <dbReference type="Rhea" id="RHEA-COMP:10700"/>
        <dbReference type="Rhea" id="RHEA-COMP:12313"/>
        <dbReference type="Rhea" id="RHEA-COMP:12315"/>
        <dbReference type="ChEBI" id="CHEBI:15377"/>
        <dbReference type="ChEBI" id="CHEBI:16044"/>
        <dbReference type="ChEBI" id="CHEBI:29950"/>
        <dbReference type="ChEBI" id="CHEBI:44120"/>
        <dbReference type="ChEBI" id="CHEBI:50058"/>
        <dbReference type="EC" id="1.8.4.11"/>
    </reaction>
</comment>
<dbReference type="NCBIfam" id="TIGR00401">
    <property type="entry name" value="msrA"/>
    <property type="match status" value="1"/>
</dbReference>
<dbReference type="Proteomes" id="UP000007799">
    <property type="component" value="Unassembled WGS sequence"/>
</dbReference>
<dbReference type="SUPFAM" id="SSF55068">
    <property type="entry name" value="Peptide methionine sulfoxide reductase"/>
    <property type="match status" value="1"/>
</dbReference>
<dbReference type="PANTHER" id="PTHR42799">
    <property type="entry name" value="MITOCHONDRIAL PEPTIDE METHIONINE SULFOXIDE REDUCTASE"/>
    <property type="match status" value="1"/>
</dbReference>
<evidence type="ECO:0000256" key="2">
    <source>
        <dbReference type="ARBA" id="ARBA00012502"/>
    </source>
</evidence>
<evidence type="ECO:0000256" key="3">
    <source>
        <dbReference type="ARBA" id="ARBA00023002"/>
    </source>
</evidence>